<dbReference type="GO" id="GO:0005829">
    <property type="term" value="C:cytosol"/>
    <property type="evidence" value="ECO:0007669"/>
    <property type="project" value="TreeGrafter"/>
</dbReference>
<dbReference type="SMART" id="SM00829">
    <property type="entry name" value="PKS_ER"/>
    <property type="match status" value="1"/>
</dbReference>
<keyword evidence="5" id="KW-0560">Oxidoreductase</keyword>
<keyword evidence="4 7" id="KW-0862">Zinc</keyword>
<evidence type="ECO:0000259" key="8">
    <source>
        <dbReference type="SMART" id="SM00829"/>
    </source>
</evidence>
<evidence type="ECO:0000256" key="5">
    <source>
        <dbReference type="ARBA" id="ARBA00023002"/>
    </source>
</evidence>
<evidence type="ECO:0000313" key="10">
    <source>
        <dbReference type="Proteomes" id="UP000544090"/>
    </source>
</evidence>
<accession>A0A7X6HBT4</accession>
<dbReference type="FunFam" id="3.40.50.720:FF:000003">
    <property type="entry name" value="S-(hydroxymethyl)glutathione dehydrogenase"/>
    <property type="match status" value="1"/>
</dbReference>
<keyword evidence="6" id="KW-0520">NAD</keyword>
<organism evidence="9 10">
    <name type="scientific">Arthrobacter mobilis</name>
    <dbReference type="NCBI Taxonomy" id="2724944"/>
    <lineage>
        <taxon>Bacteria</taxon>
        <taxon>Bacillati</taxon>
        <taxon>Actinomycetota</taxon>
        <taxon>Actinomycetes</taxon>
        <taxon>Micrococcales</taxon>
        <taxon>Micrococcaceae</taxon>
        <taxon>Arthrobacter</taxon>
    </lineage>
</organism>
<protein>
    <submittedName>
        <fullName evidence="9">Zinc-binding dehydrogenase</fullName>
    </submittedName>
</protein>
<dbReference type="Pfam" id="PF00107">
    <property type="entry name" value="ADH_zinc_N"/>
    <property type="match status" value="1"/>
</dbReference>
<proteinExistence type="inferred from homology"/>
<dbReference type="GO" id="GO:0046294">
    <property type="term" value="P:formaldehyde catabolic process"/>
    <property type="evidence" value="ECO:0007669"/>
    <property type="project" value="TreeGrafter"/>
</dbReference>
<dbReference type="InterPro" id="IPR011032">
    <property type="entry name" value="GroES-like_sf"/>
</dbReference>
<dbReference type="GO" id="GO:0008270">
    <property type="term" value="F:zinc ion binding"/>
    <property type="evidence" value="ECO:0007669"/>
    <property type="project" value="InterPro"/>
</dbReference>
<evidence type="ECO:0000256" key="7">
    <source>
        <dbReference type="RuleBase" id="RU361277"/>
    </source>
</evidence>
<dbReference type="AlphaFoldDB" id="A0A7X6HBT4"/>
<dbReference type="GO" id="GO:0051903">
    <property type="term" value="F:S-(hydroxymethyl)glutathione dehydrogenase [NAD(P)+] activity"/>
    <property type="evidence" value="ECO:0007669"/>
    <property type="project" value="TreeGrafter"/>
</dbReference>
<dbReference type="Pfam" id="PF08240">
    <property type="entry name" value="ADH_N"/>
    <property type="match status" value="1"/>
</dbReference>
<dbReference type="SUPFAM" id="SSF51735">
    <property type="entry name" value="NAD(P)-binding Rossmann-fold domains"/>
    <property type="match status" value="1"/>
</dbReference>
<reference evidence="9 10" key="1">
    <citation type="submission" date="2020-04" db="EMBL/GenBank/DDBJ databases">
        <title>Arthrobacter sp. nov.</title>
        <authorList>
            <person name="Liu S."/>
        </authorList>
    </citation>
    <scope>NUCLEOTIDE SEQUENCE [LARGE SCALE GENOMIC DNA]</scope>
    <source>
        <strain evidence="9 10">E918</strain>
    </source>
</reference>
<dbReference type="EMBL" id="JAAZSQ010000004">
    <property type="protein sequence ID" value="NKX54206.1"/>
    <property type="molecule type" value="Genomic_DNA"/>
</dbReference>
<evidence type="ECO:0000256" key="6">
    <source>
        <dbReference type="ARBA" id="ARBA00023027"/>
    </source>
</evidence>
<dbReference type="Gene3D" id="3.40.50.720">
    <property type="entry name" value="NAD(P)-binding Rossmann-like Domain"/>
    <property type="match status" value="1"/>
</dbReference>
<dbReference type="InterPro" id="IPR013154">
    <property type="entry name" value="ADH-like_N"/>
</dbReference>
<dbReference type="Gene3D" id="3.90.180.10">
    <property type="entry name" value="Medium-chain alcohol dehydrogenases, catalytic domain"/>
    <property type="match status" value="1"/>
</dbReference>
<comment type="cofactor">
    <cofactor evidence="1 7">
        <name>Zn(2+)</name>
        <dbReference type="ChEBI" id="CHEBI:29105"/>
    </cofactor>
</comment>
<feature type="domain" description="Enoyl reductase (ER)" evidence="8">
    <location>
        <begin position="11"/>
        <end position="360"/>
    </location>
</feature>
<sequence>MKAAVINEINGRFDVEELAIDEPAAHEVLVEVKAAGLCHSDLLVASVDRGRPLPMVVGHEMAGVVVAVGSAVRGLSAGDHVVGSEVKFCGYCEECLSGHSYRCLNPGEAAGRRASERPKLSRGAEAVQAFGIAAFAEYTLCHANSLVRVPREVPFPQAAVLSCAATTGVGAAINTAKVGPGETVAVLGLGGIGLNVLSGARIAGAATIIGVDVHPDKLELAKKFGATHTVNSAEEDVVARVREISSRGVHHSFEAIGLARTQLQAVEMTRVGGGAYFIGIPGSGAPLEVDVLQSLIAGQRSMQGVYMGSSNIRRDIPLYAELYLQGRLNLDDLVAQEIPLEGINDAYRLQESGAIARSVITSF</sequence>
<dbReference type="PANTHER" id="PTHR43880">
    <property type="entry name" value="ALCOHOL DEHYDROGENASE"/>
    <property type="match status" value="1"/>
</dbReference>
<dbReference type="PANTHER" id="PTHR43880:SF12">
    <property type="entry name" value="ALCOHOL DEHYDROGENASE CLASS-3"/>
    <property type="match status" value="1"/>
</dbReference>
<evidence type="ECO:0000256" key="3">
    <source>
        <dbReference type="ARBA" id="ARBA00022723"/>
    </source>
</evidence>
<dbReference type="PROSITE" id="PS00059">
    <property type="entry name" value="ADH_ZINC"/>
    <property type="match status" value="1"/>
</dbReference>
<comment type="caution">
    <text evidence="9">The sequence shown here is derived from an EMBL/GenBank/DDBJ whole genome shotgun (WGS) entry which is preliminary data.</text>
</comment>
<dbReference type="InterPro" id="IPR036291">
    <property type="entry name" value="NAD(P)-bd_dom_sf"/>
</dbReference>
<keyword evidence="3 7" id="KW-0479">Metal-binding</keyword>
<evidence type="ECO:0000256" key="2">
    <source>
        <dbReference type="ARBA" id="ARBA00008072"/>
    </source>
</evidence>
<dbReference type="InterPro" id="IPR002328">
    <property type="entry name" value="ADH_Zn_CS"/>
</dbReference>
<dbReference type="Proteomes" id="UP000544090">
    <property type="component" value="Unassembled WGS sequence"/>
</dbReference>
<comment type="similarity">
    <text evidence="2 7">Belongs to the zinc-containing alcohol dehydrogenase family.</text>
</comment>
<dbReference type="RefSeq" id="WP_168485549.1">
    <property type="nucleotide sequence ID" value="NZ_JAAZSQ010000004.1"/>
</dbReference>
<gene>
    <name evidence="9" type="ORF">HGG74_06545</name>
</gene>
<evidence type="ECO:0000313" key="9">
    <source>
        <dbReference type="EMBL" id="NKX54206.1"/>
    </source>
</evidence>
<evidence type="ECO:0000256" key="1">
    <source>
        <dbReference type="ARBA" id="ARBA00001947"/>
    </source>
</evidence>
<keyword evidence="10" id="KW-1185">Reference proteome</keyword>
<name>A0A7X6HBT4_9MICC</name>
<dbReference type="InterPro" id="IPR013149">
    <property type="entry name" value="ADH-like_C"/>
</dbReference>
<dbReference type="SUPFAM" id="SSF50129">
    <property type="entry name" value="GroES-like"/>
    <property type="match status" value="2"/>
</dbReference>
<dbReference type="InterPro" id="IPR020843">
    <property type="entry name" value="ER"/>
</dbReference>
<evidence type="ECO:0000256" key="4">
    <source>
        <dbReference type="ARBA" id="ARBA00022833"/>
    </source>
</evidence>